<dbReference type="EMBL" id="MU853405">
    <property type="protein sequence ID" value="KAK4135703.1"/>
    <property type="molecule type" value="Genomic_DNA"/>
</dbReference>
<sequence>MMRHPTISPDPNKHTNTHHPATTPRPDPSPRAPVPCPLPNRAAPARRDAHSAPQSRSSDTHRRRRPPPGSWWSSGTVAMVFLSFHLQRLRVWERLGVVLWGVLCLLVPASVDGHWRTTAVTAPWFGRLREKGGGAKYGSSCMVWWGWIFRRCWE</sequence>
<accession>A0AAN6UMN7</accession>
<protein>
    <submittedName>
        <fullName evidence="2">Uncharacterized protein</fullName>
    </submittedName>
</protein>
<comment type="caution">
    <text evidence="2">The sequence shown here is derived from an EMBL/GenBank/DDBJ whole genome shotgun (WGS) entry which is preliminary data.</text>
</comment>
<evidence type="ECO:0000313" key="3">
    <source>
        <dbReference type="Proteomes" id="UP001304895"/>
    </source>
</evidence>
<evidence type="ECO:0000256" key="1">
    <source>
        <dbReference type="SAM" id="MobiDB-lite"/>
    </source>
</evidence>
<feature type="region of interest" description="Disordered" evidence="1">
    <location>
        <begin position="1"/>
        <end position="70"/>
    </location>
</feature>
<proteinExistence type="predicted"/>
<organism evidence="2 3">
    <name type="scientific">Trichocladium antarcticum</name>
    <dbReference type="NCBI Taxonomy" id="1450529"/>
    <lineage>
        <taxon>Eukaryota</taxon>
        <taxon>Fungi</taxon>
        <taxon>Dikarya</taxon>
        <taxon>Ascomycota</taxon>
        <taxon>Pezizomycotina</taxon>
        <taxon>Sordariomycetes</taxon>
        <taxon>Sordariomycetidae</taxon>
        <taxon>Sordariales</taxon>
        <taxon>Chaetomiaceae</taxon>
        <taxon>Trichocladium</taxon>
    </lineage>
</organism>
<keyword evidence="3" id="KW-1185">Reference proteome</keyword>
<name>A0AAN6UMN7_9PEZI</name>
<dbReference type="AlphaFoldDB" id="A0AAN6UMN7"/>
<gene>
    <name evidence="2" type="ORF">BT67DRAFT_258320</name>
</gene>
<dbReference type="Proteomes" id="UP001304895">
    <property type="component" value="Unassembled WGS sequence"/>
</dbReference>
<feature type="compositionally biased region" description="Pro residues" evidence="1">
    <location>
        <begin position="23"/>
        <end position="38"/>
    </location>
</feature>
<evidence type="ECO:0000313" key="2">
    <source>
        <dbReference type="EMBL" id="KAK4135703.1"/>
    </source>
</evidence>
<reference evidence="2" key="1">
    <citation type="journal article" date="2023" name="Mol. Phylogenet. Evol.">
        <title>Genome-scale phylogeny and comparative genomics of the fungal order Sordariales.</title>
        <authorList>
            <person name="Hensen N."/>
            <person name="Bonometti L."/>
            <person name="Westerberg I."/>
            <person name="Brannstrom I.O."/>
            <person name="Guillou S."/>
            <person name="Cros-Aarteil S."/>
            <person name="Calhoun S."/>
            <person name="Haridas S."/>
            <person name="Kuo A."/>
            <person name="Mondo S."/>
            <person name="Pangilinan J."/>
            <person name="Riley R."/>
            <person name="LaButti K."/>
            <person name="Andreopoulos B."/>
            <person name="Lipzen A."/>
            <person name="Chen C."/>
            <person name="Yan M."/>
            <person name="Daum C."/>
            <person name="Ng V."/>
            <person name="Clum A."/>
            <person name="Steindorff A."/>
            <person name="Ohm R.A."/>
            <person name="Martin F."/>
            <person name="Silar P."/>
            <person name="Natvig D.O."/>
            <person name="Lalanne C."/>
            <person name="Gautier V."/>
            <person name="Ament-Velasquez S.L."/>
            <person name="Kruys A."/>
            <person name="Hutchinson M.I."/>
            <person name="Powell A.J."/>
            <person name="Barry K."/>
            <person name="Miller A.N."/>
            <person name="Grigoriev I.V."/>
            <person name="Debuchy R."/>
            <person name="Gladieux P."/>
            <person name="Hiltunen Thoren M."/>
            <person name="Johannesson H."/>
        </authorList>
    </citation>
    <scope>NUCLEOTIDE SEQUENCE</scope>
    <source>
        <strain evidence="2">CBS 123565</strain>
    </source>
</reference>
<reference evidence="2" key="2">
    <citation type="submission" date="2023-05" db="EMBL/GenBank/DDBJ databases">
        <authorList>
            <consortium name="Lawrence Berkeley National Laboratory"/>
            <person name="Steindorff A."/>
            <person name="Hensen N."/>
            <person name="Bonometti L."/>
            <person name="Westerberg I."/>
            <person name="Brannstrom I.O."/>
            <person name="Guillou S."/>
            <person name="Cros-Aarteil S."/>
            <person name="Calhoun S."/>
            <person name="Haridas S."/>
            <person name="Kuo A."/>
            <person name="Mondo S."/>
            <person name="Pangilinan J."/>
            <person name="Riley R."/>
            <person name="Labutti K."/>
            <person name="Andreopoulos B."/>
            <person name="Lipzen A."/>
            <person name="Chen C."/>
            <person name="Yanf M."/>
            <person name="Daum C."/>
            <person name="Ng V."/>
            <person name="Clum A."/>
            <person name="Ohm R."/>
            <person name="Martin F."/>
            <person name="Silar P."/>
            <person name="Natvig D."/>
            <person name="Lalanne C."/>
            <person name="Gautier V."/>
            <person name="Ament-Velasquez S.L."/>
            <person name="Kruys A."/>
            <person name="Hutchinson M.I."/>
            <person name="Powell A.J."/>
            <person name="Barry K."/>
            <person name="Miller A.N."/>
            <person name="Grigoriev I.V."/>
            <person name="Debuchy R."/>
            <person name="Gladieux P."/>
            <person name="Thoren M.H."/>
            <person name="Johannesson H."/>
        </authorList>
    </citation>
    <scope>NUCLEOTIDE SEQUENCE</scope>
    <source>
        <strain evidence="2">CBS 123565</strain>
    </source>
</reference>